<proteinExistence type="predicted"/>
<comment type="caution">
    <text evidence="2">The sequence shown here is derived from an EMBL/GenBank/DDBJ whole genome shotgun (WGS) entry which is preliminary data.</text>
</comment>
<dbReference type="InParanoid" id="Q4D2D1"/>
<protein>
    <recommendedName>
        <fullName evidence="4">Rho termination factor N-terminal domain-containing protein</fullName>
    </recommendedName>
</protein>
<keyword evidence="1" id="KW-0732">Signal</keyword>
<keyword evidence="3" id="KW-1185">Reference proteome</keyword>
<dbReference type="AlphaFoldDB" id="Q4D2D1"/>
<dbReference type="KEGG" id="tcr:505163.60"/>
<gene>
    <name evidence="2" type="ORF">Tc00.1047053505163.60</name>
</gene>
<dbReference type="GeneID" id="3538968"/>
<feature type="signal peptide" evidence="1">
    <location>
        <begin position="1"/>
        <end position="25"/>
    </location>
</feature>
<name>Q4D2D1_TRYCC</name>
<evidence type="ECO:0000313" key="2">
    <source>
        <dbReference type="EMBL" id="EAN86686.1"/>
    </source>
</evidence>
<reference evidence="2 3" key="1">
    <citation type="journal article" date="2005" name="Science">
        <title>The genome sequence of Trypanosoma cruzi, etiologic agent of Chagas disease.</title>
        <authorList>
            <person name="El-Sayed N.M."/>
            <person name="Myler P.J."/>
            <person name="Bartholomeu D.C."/>
            <person name="Nilsson D."/>
            <person name="Aggarwal G."/>
            <person name="Tran A.N."/>
            <person name="Ghedin E."/>
            <person name="Worthey E.A."/>
            <person name="Delcher A.L."/>
            <person name="Blandin G."/>
            <person name="Westenberger S.J."/>
            <person name="Caler E."/>
            <person name="Cerqueira G.C."/>
            <person name="Branche C."/>
            <person name="Haas B."/>
            <person name="Anupama A."/>
            <person name="Arner E."/>
            <person name="Aslund L."/>
            <person name="Attipoe P."/>
            <person name="Bontempi E."/>
            <person name="Bringaud F."/>
            <person name="Burton P."/>
            <person name="Cadag E."/>
            <person name="Campbell D.A."/>
            <person name="Carrington M."/>
            <person name="Crabtree J."/>
            <person name="Darban H."/>
            <person name="da Silveira J.F."/>
            <person name="de Jong P."/>
            <person name="Edwards K."/>
            <person name="Englund P.T."/>
            <person name="Fazelina G."/>
            <person name="Feldblyum T."/>
            <person name="Ferella M."/>
            <person name="Frasch A.C."/>
            <person name="Gull K."/>
            <person name="Horn D."/>
            <person name="Hou L."/>
            <person name="Huang Y."/>
            <person name="Kindlund E."/>
            <person name="Klingbeil M."/>
            <person name="Kluge S."/>
            <person name="Koo H."/>
            <person name="Lacerda D."/>
            <person name="Levin M.J."/>
            <person name="Lorenzi H."/>
            <person name="Louie T."/>
            <person name="Machado C.R."/>
            <person name="McCulloch R."/>
            <person name="McKenna A."/>
            <person name="Mizuno Y."/>
            <person name="Mottram J.C."/>
            <person name="Nelson S."/>
            <person name="Ochaya S."/>
            <person name="Osoegawa K."/>
            <person name="Pai G."/>
            <person name="Parsons M."/>
            <person name="Pentony M."/>
            <person name="Pettersson U."/>
            <person name="Pop M."/>
            <person name="Ramirez J.L."/>
            <person name="Rinta J."/>
            <person name="Robertson L."/>
            <person name="Salzberg S.L."/>
            <person name="Sanchez D.O."/>
            <person name="Seyler A."/>
            <person name="Sharma R."/>
            <person name="Shetty J."/>
            <person name="Simpson A.J."/>
            <person name="Sisk E."/>
            <person name="Tammi M.T."/>
            <person name="Tarleton R."/>
            <person name="Teixeira S."/>
            <person name="Van Aken S."/>
            <person name="Vogt C."/>
            <person name="Ward P.N."/>
            <person name="Wickstead B."/>
            <person name="Wortman J."/>
            <person name="White O."/>
            <person name="Fraser C.M."/>
            <person name="Stuart K.D."/>
            <person name="Andersson B."/>
        </authorList>
    </citation>
    <scope>NUCLEOTIDE SEQUENCE [LARGE SCALE GENOMIC DNA]</scope>
    <source>
        <strain evidence="2 3">CL Brener</strain>
    </source>
</reference>
<dbReference type="PaxDb" id="353153-Q4D2D1"/>
<evidence type="ECO:0000313" key="3">
    <source>
        <dbReference type="Proteomes" id="UP000002296"/>
    </source>
</evidence>
<evidence type="ECO:0008006" key="4">
    <source>
        <dbReference type="Google" id="ProtNLM"/>
    </source>
</evidence>
<dbReference type="EMBL" id="AAHK01001168">
    <property type="protein sequence ID" value="EAN86686.1"/>
    <property type="molecule type" value="Genomic_DNA"/>
</dbReference>
<dbReference type="RefSeq" id="XP_808537.1">
    <property type="nucleotide sequence ID" value="XM_803444.1"/>
</dbReference>
<feature type="chain" id="PRO_5004235872" description="Rho termination factor N-terminal domain-containing protein" evidence="1">
    <location>
        <begin position="26"/>
        <end position="114"/>
    </location>
</feature>
<accession>Q4D2D1</accession>
<dbReference type="Proteomes" id="UP000002296">
    <property type="component" value="Unassembled WGS sequence"/>
</dbReference>
<evidence type="ECO:0000256" key="1">
    <source>
        <dbReference type="SAM" id="SignalP"/>
    </source>
</evidence>
<sequence>MNCPRTLFFSLLLIFLLVMFTTVHGAAGDDGRDTSDTEGDDDSLFKYLEMLEVSDLRQMLHEKKQPFHHLRSKQELIHAIITLEKKEKLVEKLRRRRDTKASRPHVLRVEYCSG</sequence>
<organism evidence="2 3">
    <name type="scientific">Trypanosoma cruzi (strain CL Brener)</name>
    <dbReference type="NCBI Taxonomy" id="353153"/>
    <lineage>
        <taxon>Eukaryota</taxon>
        <taxon>Discoba</taxon>
        <taxon>Euglenozoa</taxon>
        <taxon>Kinetoplastea</taxon>
        <taxon>Metakinetoplastina</taxon>
        <taxon>Trypanosomatida</taxon>
        <taxon>Trypanosomatidae</taxon>
        <taxon>Trypanosoma</taxon>
        <taxon>Schizotrypanum</taxon>
    </lineage>
</organism>
<dbReference type="SMR" id="Q4D2D1"/>